<gene>
    <name evidence="2" type="ORF">C1SCF055_LOCUS32954</name>
</gene>
<proteinExistence type="predicted"/>
<evidence type="ECO:0000256" key="1">
    <source>
        <dbReference type="SAM" id="MobiDB-lite"/>
    </source>
</evidence>
<reference evidence="3" key="2">
    <citation type="submission" date="2024-04" db="EMBL/GenBank/DDBJ databases">
        <authorList>
            <person name="Chen Y."/>
            <person name="Shah S."/>
            <person name="Dougan E. K."/>
            <person name="Thang M."/>
            <person name="Chan C."/>
        </authorList>
    </citation>
    <scope>NUCLEOTIDE SEQUENCE [LARGE SCALE GENOMIC DNA]</scope>
</reference>
<feature type="region of interest" description="Disordered" evidence="1">
    <location>
        <begin position="176"/>
        <end position="226"/>
    </location>
</feature>
<dbReference type="EMBL" id="CAMXCT030004035">
    <property type="protein sequence ID" value="CAL4794706.1"/>
    <property type="molecule type" value="Genomic_DNA"/>
</dbReference>
<name>A0A9P1GEG6_9DINO</name>
<dbReference type="EMBL" id="CAMXCT020004035">
    <property type="protein sequence ID" value="CAL1160769.1"/>
    <property type="molecule type" value="Genomic_DNA"/>
</dbReference>
<evidence type="ECO:0000313" key="4">
    <source>
        <dbReference type="Proteomes" id="UP001152797"/>
    </source>
</evidence>
<evidence type="ECO:0000313" key="3">
    <source>
        <dbReference type="EMBL" id="CAL1160769.1"/>
    </source>
</evidence>
<dbReference type="AlphaFoldDB" id="A0A9P1GEG6"/>
<evidence type="ECO:0000313" key="2">
    <source>
        <dbReference type="EMBL" id="CAI4007394.1"/>
    </source>
</evidence>
<feature type="compositionally biased region" description="Basic and acidic residues" evidence="1">
    <location>
        <begin position="201"/>
        <end position="225"/>
    </location>
</feature>
<comment type="caution">
    <text evidence="2">The sequence shown here is derived from an EMBL/GenBank/DDBJ whole genome shotgun (WGS) entry which is preliminary data.</text>
</comment>
<accession>A0A9P1GEG6</accession>
<protein>
    <submittedName>
        <fullName evidence="2">Uncharacterized protein</fullName>
    </submittedName>
</protein>
<sequence>MFEPEKLSLPKWVFNYVIGESCPYQWIPTKVVPPACIPHTAGNLPFALRVTGEPQSVALSSLRSGIFLTVKQIQCVMNAFHVEEPTSGSGKNNRVVKVDLATALINGLFAEASEEEKAFMVTSLLVRKQVRPEEAPELLVKLTSMLDTSEAQHFSRMRKAAVDELAVSAMKDKIAEKKASKEKKAEDDDGPAPSGKKRPLVKPDGDPELPKAKAPRKAEHEEKLRRSNVKAPREFLQFFPLVDHCYFKWLTKNFRVTVEFQDKDRLGLAQRTKSQRWYPNDGDKAAETSSKLDALEVVFQFLEFTYHRFWQKETDYNSSYKAPSRSNLEEALRNMESAAA</sequence>
<dbReference type="Proteomes" id="UP001152797">
    <property type="component" value="Unassembled WGS sequence"/>
</dbReference>
<dbReference type="EMBL" id="CAMXCT010004035">
    <property type="protein sequence ID" value="CAI4007394.1"/>
    <property type="molecule type" value="Genomic_DNA"/>
</dbReference>
<keyword evidence="4" id="KW-1185">Reference proteome</keyword>
<reference evidence="2" key="1">
    <citation type="submission" date="2022-10" db="EMBL/GenBank/DDBJ databases">
        <authorList>
            <person name="Chen Y."/>
            <person name="Dougan E. K."/>
            <person name="Chan C."/>
            <person name="Rhodes N."/>
            <person name="Thang M."/>
        </authorList>
    </citation>
    <scope>NUCLEOTIDE SEQUENCE</scope>
</reference>
<feature type="compositionally biased region" description="Basic and acidic residues" evidence="1">
    <location>
        <begin position="176"/>
        <end position="186"/>
    </location>
</feature>
<organism evidence="2">
    <name type="scientific">Cladocopium goreaui</name>
    <dbReference type="NCBI Taxonomy" id="2562237"/>
    <lineage>
        <taxon>Eukaryota</taxon>
        <taxon>Sar</taxon>
        <taxon>Alveolata</taxon>
        <taxon>Dinophyceae</taxon>
        <taxon>Suessiales</taxon>
        <taxon>Symbiodiniaceae</taxon>
        <taxon>Cladocopium</taxon>
    </lineage>
</organism>